<dbReference type="Proteomes" id="UP001352852">
    <property type="component" value="Unassembled WGS sequence"/>
</dbReference>
<organism evidence="1 2">
    <name type="scientific">Characodon lateralis</name>
    <dbReference type="NCBI Taxonomy" id="208331"/>
    <lineage>
        <taxon>Eukaryota</taxon>
        <taxon>Metazoa</taxon>
        <taxon>Chordata</taxon>
        <taxon>Craniata</taxon>
        <taxon>Vertebrata</taxon>
        <taxon>Euteleostomi</taxon>
        <taxon>Actinopterygii</taxon>
        <taxon>Neopterygii</taxon>
        <taxon>Teleostei</taxon>
        <taxon>Neoteleostei</taxon>
        <taxon>Acanthomorphata</taxon>
        <taxon>Ovalentaria</taxon>
        <taxon>Atherinomorphae</taxon>
        <taxon>Cyprinodontiformes</taxon>
        <taxon>Goodeidae</taxon>
        <taxon>Characodon</taxon>
    </lineage>
</organism>
<name>A0ABU7D9I9_9TELE</name>
<evidence type="ECO:0000313" key="2">
    <source>
        <dbReference type="Proteomes" id="UP001352852"/>
    </source>
</evidence>
<dbReference type="EMBL" id="JAHUTJ010017692">
    <property type="protein sequence ID" value="MED6271036.1"/>
    <property type="molecule type" value="Genomic_DNA"/>
</dbReference>
<protein>
    <submittedName>
        <fullName evidence="1">Uncharacterized protein</fullName>
    </submittedName>
</protein>
<sequence>MLPLTPRLQTKLQTRPGSYGEAVGQRLLHVTSPMTYEPLHCFIQTESADCFELTGGVPNIWRDSVYLRWLKPRFTSPFYTYYTLRTALVFGYSEFWWIILGSVAKWEYFDLVPPNKLLTYNNNNNNNTSSVLRHYRAKHENTQPPATNQVSRKQELDEALADFIMDSQIFSVSKPRPPSQTVPCHTSLLCSL</sequence>
<proteinExistence type="predicted"/>
<gene>
    <name evidence="1" type="ORF">CHARACLAT_016204</name>
</gene>
<keyword evidence="2" id="KW-1185">Reference proteome</keyword>
<accession>A0ABU7D9I9</accession>
<comment type="caution">
    <text evidence="1">The sequence shown here is derived from an EMBL/GenBank/DDBJ whole genome shotgun (WGS) entry which is preliminary data.</text>
</comment>
<reference evidence="1 2" key="1">
    <citation type="submission" date="2021-06" db="EMBL/GenBank/DDBJ databases">
        <authorList>
            <person name="Palmer J.M."/>
        </authorList>
    </citation>
    <scope>NUCLEOTIDE SEQUENCE [LARGE SCALE GENOMIC DNA]</scope>
    <source>
        <strain evidence="1 2">CL_MEX2019</strain>
        <tissue evidence="1">Muscle</tissue>
    </source>
</reference>
<evidence type="ECO:0000313" key="1">
    <source>
        <dbReference type="EMBL" id="MED6271036.1"/>
    </source>
</evidence>